<accession>A0ACC2XJA3</accession>
<evidence type="ECO:0000313" key="2">
    <source>
        <dbReference type="Proteomes" id="UP001234202"/>
    </source>
</evidence>
<proteinExistence type="predicted"/>
<sequence length="757" mass="79999">MTSRSSLTTSRLAALSLSPSRIAQLGIVKPDSELSFSGDDSKQPRKSRRKGEEQEGYSDATSDTLGVHDSEGKRRTGASSEPVTGGETPRRPNTDRRKSSLNSLDEDEEEDGSPRKESGVMTGAQENGRPEHVEKGQTQEQADVSSRQNEVVGDLGTGGSAREHQFTPSSPSSSLAPSPLTPPTIHISSNVPTSPTLTPNHNASTSSPARPRSPPPSYDFATSPSALHHSSHTRSTSEGSPTESGRASADSARFMSTPGGETTSTSRRKGKQRAFIPDDLTSSETSTAPSSSSNGIREGHAMLELLPNSDTEGEEVTPLPFTETGDRAGPSSHLTSPAQTVASTSTLSTADRLRPLLLPQARTRSFTPPISPKLLAVASRGKRPGSRRAYTGPVQIIDRTGESEEVSDAEEEAVEGEGWMTPISGTDIGTGTNTPVGTIGYHLSSSLQAERPDIPLNTPQSPNSATSGSNRHSLSPPTDGAFTADVYVSGWKIIGGRSKGVASPSPLPSSDATVVGNAMGRSPTGHDVVELQKGRLGAYVVYECEITTRAGTKITRLRRYNDFLALYNALQRAFPNAGASLPPLPPKNRLCQQTGYSRLSGPASIPGSPQGSQPISRNAFDRATVLHLTVLLLLLSYFHSPPVLDSTEHQLDQPNHIQYAYTMSTLCFLGGAIGYARTRSIPSMVAGLAIGSLYALSGIRMREGMSYGYEGAAGTSGLLLGSMLPRALRLRAPVPIALSVASTAAGAYYLKAIRDFS</sequence>
<keyword evidence="2" id="KW-1185">Reference proteome</keyword>
<evidence type="ECO:0000313" key="1">
    <source>
        <dbReference type="EMBL" id="KAJ9123479.1"/>
    </source>
</evidence>
<protein>
    <submittedName>
        <fullName evidence="1">Uncharacterized protein</fullName>
    </submittedName>
</protein>
<organism evidence="1 2">
    <name type="scientific">Naganishia onofrii</name>
    <dbReference type="NCBI Taxonomy" id="1851511"/>
    <lineage>
        <taxon>Eukaryota</taxon>
        <taxon>Fungi</taxon>
        <taxon>Dikarya</taxon>
        <taxon>Basidiomycota</taxon>
        <taxon>Agaricomycotina</taxon>
        <taxon>Tremellomycetes</taxon>
        <taxon>Filobasidiales</taxon>
        <taxon>Filobasidiaceae</taxon>
        <taxon>Naganishia</taxon>
    </lineage>
</organism>
<name>A0ACC2XJA3_9TREE</name>
<dbReference type="EMBL" id="JASBWV010000012">
    <property type="protein sequence ID" value="KAJ9123479.1"/>
    <property type="molecule type" value="Genomic_DNA"/>
</dbReference>
<dbReference type="Proteomes" id="UP001234202">
    <property type="component" value="Unassembled WGS sequence"/>
</dbReference>
<comment type="caution">
    <text evidence="1">The sequence shown here is derived from an EMBL/GenBank/DDBJ whole genome shotgun (WGS) entry which is preliminary data.</text>
</comment>
<reference evidence="1" key="1">
    <citation type="submission" date="2023-04" db="EMBL/GenBank/DDBJ databases">
        <title>Draft Genome sequencing of Naganishia species isolated from polar environments using Oxford Nanopore Technology.</title>
        <authorList>
            <person name="Leo P."/>
            <person name="Venkateswaran K."/>
        </authorList>
    </citation>
    <scope>NUCLEOTIDE SEQUENCE</scope>
    <source>
        <strain evidence="1">DBVPG 5303</strain>
    </source>
</reference>
<gene>
    <name evidence="1" type="ORF">QFC24_003693</name>
</gene>